<protein>
    <submittedName>
        <fullName evidence="3">S-layer homology domain-containing protein</fullName>
    </submittedName>
</protein>
<proteinExistence type="predicted"/>
<keyword evidence="4" id="KW-1185">Reference proteome</keyword>
<sequence>MTEYITLYAQWKKESNGCNFTFKDIEMNGAKDMIEEIAHRCIVKGYPDGTFRCE</sequence>
<evidence type="ECO:0000313" key="4">
    <source>
        <dbReference type="Proteomes" id="UP001558534"/>
    </source>
</evidence>
<accession>A0ABV3VZC7</accession>
<feature type="domain" description="SLH" evidence="2">
    <location>
        <begin position="21"/>
        <end position="52"/>
    </location>
</feature>
<dbReference type="InterPro" id="IPR001119">
    <property type="entry name" value="SLH_dom"/>
</dbReference>
<organism evidence="3 4">
    <name type="scientific">Lysinibacillus xylanilyticus</name>
    <dbReference type="NCBI Taxonomy" id="582475"/>
    <lineage>
        <taxon>Bacteria</taxon>
        <taxon>Bacillati</taxon>
        <taxon>Bacillota</taxon>
        <taxon>Bacilli</taxon>
        <taxon>Bacillales</taxon>
        <taxon>Bacillaceae</taxon>
        <taxon>Lysinibacillus</taxon>
    </lineage>
</organism>
<comment type="caution">
    <text evidence="3">The sequence shown here is derived from an EMBL/GenBank/DDBJ whole genome shotgun (WGS) entry which is preliminary data.</text>
</comment>
<dbReference type="Proteomes" id="UP001558534">
    <property type="component" value="Unassembled WGS sequence"/>
</dbReference>
<evidence type="ECO:0000313" key="3">
    <source>
        <dbReference type="EMBL" id="MEX3746283.1"/>
    </source>
</evidence>
<reference evidence="3 4" key="1">
    <citation type="submission" date="2024-07" db="EMBL/GenBank/DDBJ databases">
        <title>Characterization of a bacterium isolated from hydrolysated instant sea cucumber by whole-genome sequencing and metabolomics.</title>
        <authorList>
            <person name="Luo X."/>
            <person name="Zhang Z."/>
            <person name="Zheng Z."/>
            <person name="Zhang W."/>
            <person name="Ming T."/>
            <person name="Jiao L."/>
            <person name="Su X."/>
            <person name="Kong F."/>
            <person name="Xu J."/>
        </authorList>
    </citation>
    <scope>NUCLEOTIDE SEQUENCE [LARGE SCALE GENOMIC DNA]</scope>
    <source>
        <strain evidence="3 4">XL-2024</strain>
    </source>
</reference>
<dbReference type="RefSeq" id="WP_368636946.1">
    <property type="nucleotide sequence ID" value="NZ_JBFRHK010000008.1"/>
</dbReference>
<name>A0ABV3VZC7_9BACI</name>
<keyword evidence="1" id="KW-0732">Signal</keyword>
<evidence type="ECO:0000256" key="1">
    <source>
        <dbReference type="ARBA" id="ARBA00022729"/>
    </source>
</evidence>
<dbReference type="EMBL" id="JBFRHK010000008">
    <property type="protein sequence ID" value="MEX3746283.1"/>
    <property type="molecule type" value="Genomic_DNA"/>
</dbReference>
<evidence type="ECO:0000259" key="2">
    <source>
        <dbReference type="Pfam" id="PF00395"/>
    </source>
</evidence>
<gene>
    <name evidence="3" type="ORF">AB1300_14170</name>
</gene>
<dbReference type="Pfam" id="PF00395">
    <property type="entry name" value="SLH"/>
    <property type="match status" value="1"/>
</dbReference>